<sequence length="148" mass="16050">MPRKPPRLLRAGRTDRQGHASVSTLLVATCPGPPTCGTVHTYLFVDGLDLIARAYNGAVGGHPSQLLRPGGPLYPTDQARSVDVATYGQGSDTVSVVGIRIRLRKQTVIWGDLMYPGVGDRVVEEVRFDLAQYLAEIERGYSRWGSGT</sequence>
<evidence type="ECO:0000313" key="2">
    <source>
        <dbReference type="Proteomes" id="UP001592531"/>
    </source>
</evidence>
<gene>
    <name evidence="1" type="ORF">ACEZDE_02960</name>
</gene>
<dbReference type="EMBL" id="JBHFAB010000002">
    <property type="protein sequence ID" value="MFC1415605.1"/>
    <property type="molecule type" value="Genomic_DNA"/>
</dbReference>
<comment type="caution">
    <text evidence="1">The sequence shown here is derived from an EMBL/GenBank/DDBJ whole genome shotgun (WGS) entry which is preliminary data.</text>
</comment>
<organism evidence="1 2">
    <name type="scientific">Streptacidiphilus cavernicola</name>
    <dbReference type="NCBI Taxonomy" id="3342716"/>
    <lineage>
        <taxon>Bacteria</taxon>
        <taxon>Bacillati</taxon>
        <taxon>Actinomycetota</taxon>
        <taxon>Actinomycetes</taxon>
        <taxon>Kitasatosporales</taxon>
        <taxon>Streptomycetaceae</taxon>
        <taxon>Streptacidiphilus</taxon>
    </lineage>
</organism>
<keyword evidence="2" id="KW-1185">Reference proteome</keyword>
<dbReference type="RefSeq" id="WP_380531622.1">
    <property type="nucleotide sequence ID" value="NZ_JBHFAB010000002.1"/>
</dbReference>
<evidence type="ECO:0000313" key="1">
    <source>
        <dbReference type="EMBL" id="MFC1415605.1"/>
    </source>
</evidence>
<protein>
    <submittedName>
        <fullName evidence="1">Uncharacterized protein</fullName>
    </submittedName>
</protein>
<proteinExistence type="predicted"/>
<reference evidence="1 2" key="1">
    <citation type="submission" date="2024-09" db="EMBL/GenBank/DDBJ databases">
        <authorList>
            <person name="Lee S.D."/>
        </authorList>
    </citation>
    <scope>NUCLEOTIDE SEQUENCE [LARGE SCALE GENOMIC DNA]</scope>
    <source>
        <strain evidence="1 2">N8-3</strain>
    </source>
</reference>
<accession>A0ABV6VPE0</accession>
<dbReference type="Proteomes" id="UP001592531">
    <property type="component" value="Unassembled WGS sequence"/>
</dbReference>
<name>A0ABV6VPE0_9ACTN</name>